<keyword evidence="2" id="KW-1185">Reference proteome</keyword>
<proteinExistence type="predicted"/>
<evidence type="ECO:0000313" key="2">
    <source>
        <dbReference type="Proteomes" id="UP000789525"/>
    </source>
</evidence>
<feature type="non-terminal residue" evidence="1">
    <location>
        <position position="1"/>
    </location>
</feature>
<organism evidence="1 2">
    <name type="scientific">Acaulospora colombiana</name>
    <dbReference type="NCBI Taxonomy" id="27376"/>
    <lineage>
        <taxon>Eukaryota</taxon>
        <taxon>Fungi</taxon>
        <taxon>Fungi incertae sedis</taxon>
        <taxon>Mucoromycota</taxon>
        <taxon>Glomeromycotina</taxon>
        <taxon>Glomeromycetes</taxon>
        <taxon>Diversisporales</taxon>
        <taxon>Acaulosporaceae</taxon>
        <taxon>Acaulospora</taxon>
    </lineage>
</organism>
<protein>
    <submittedName>
        <fullName evidence="1">2878_t:CDS:1</fullName>
    </submittedName>
</protein>
<evidence type="ECO:0000313" key="1">
    <source>
        <dbReference type="EMBL" id="CAG8612251.1"/>
    </source>
</evidence>
<dbReference type="EMBL" id="CAJVPT010015512">
    <property type="protein sequence ID" value="CAG8612251.1"/>
    <property type="molecule type" value="Genomic_DNA"/>
</dbReference>
<gene>
    <name evidence="1" type="ORF">ACOLOM_LOCUS7056</name>
</gene>
<dbReference type="Proteomes" id="UP000789525">
    <property type="component" value="Unassembled WGS sequence"/>
</dbReference>
<sequence>PMAADEDVMITAIIAPSENMREGSSSFDNAGQVVRAENRATVFNGREPQPSSPIPLVGTANGGPQPSAEIDSLPQLGPPTTPHPDELATAALMAMGPYTTFQQLSFAPNFPLATLAEECIIPPSYRAVKEYKKIYEPEERDTTQGTETSETPEDFNAHLHDVQWFYKDPKGVVRGPWPSSLMQSWFNDGFLPLDLPVRRENEDEYISLQTLQSQSIDSTSPFRPPPPGLALPITIRGPLRPDGVNPLLDPVSLLTQEKRFGPPALFYCSRGGHSTSIVDGRGRSVLKGRLHWTSDDTLQAKFALNKLGDVKRLEAFEVKDGKIVIVAFRQGGMEAMDIGDAIMAPGDGCRTVYPYFDPPAGSFNRRSPFVWRTGEPIENEKPRIIPGSASFSSSPTTGVEYSHAYKRRSTNPAGLLSSNKGNTKSGLLSDGEDEREGSSGIQEDLLVLGRSQDKVYLCDRRYGNFRLMTLEPKSI</sequence>
<accession>A0ACA9MTD9</accession>
<comment type="caution">
    <text evidence="1">The sequence shown here is derived from an EMBL/GenBank/DDBJ whole genome shotgun (WGS) entry which is preliminary data.</text>
</comment>
<reference evidence="1" key="1">
    <citation type="submission" date="2021-06" db="EMBL/GenBank/DDBJ databases">
        <authorList>
            <person name="Kallberg Y."/>
            <person name="Tangrot J."/>
            <person name="Rosling A."/>
        </authorList>
    </citation>
    <scope>NUCLEOTIDE SEQUENCE</scope>
    <source>
        <strain evidence="1">CL356</strain>
    </source>
</reference>
<name>A0ACA9MTD9_9GLOM</name>